<evidence type="ECO:0000256" key="1">
    <source>
        <dbReference type="ARBA" id="ARBA00000695"/>
    </source>
</evidence>
<evidence type="ECO:0000256" key="4">
    <source>
        <dbReference type="ARBA" id="ARBA00012272"/>
    </source>
</evidence>
<gene>
    <name evidence="13" type="ORF">SSX86_020983</name>
</gene>
<proteinExistence type="inferred from homology"/>
<evidence type="ECO:0000256" key="6">
    <source>
        <dbReference type="ARBA" id="ARBA00022729"/>
    </source>
</evidence>
<dbReference type="SUPFAM" id="SSF51126">
    <property type="entry name" value="Pectin lyase-like"/>
    <property type="match status" value="1"/>
</dbReference>
<comment type="catalytic activity">
    <reaction evidence="1 10">
        <text>Eliminative cleavage of (1-&gt;4)-alpha-D-galacturonan to give oligosaccharides with 4-deoxy-alpha-D-galact-4-enuronosyl groups at their non-reducing ends.</text>
        <dbReference type="EC" id="4.2.2.2"/>
    </reaction>
</comment>
<dbReference type="InterPro" id="IPR012334">
    <property type="entry name" value="Pectin_lyas_fold"/>
</dbReference>
<dbReference type="SMART" id="SM00656">
    <property type="entry name" value="Amb_all"/>
    <property type="match status" value="1"/>
</dbReference>
<name>A0AAP0CVY9_9ASTR</name>
<dbReference type="AlphaFoldDB" id="A0AAP0CVY9"/>
<dbReference type="InterPro" id="IPR045032">
    <property type="entry name" value="PEL"/>
</dbReference>
<dbReference type="EC" id="4.2.2.2" evidence="4 10"/>
<evidence type="ECO:0000256" key="3">
    <source>
        <dbReference type="ARBA" id="ARBA00010980"/>
    </source>
</evidence>
<reference evidence="13 14" key="1">
    <citation type="submission" date="2024-04" db="EMBL/GenBank/DDBJ databases">
        <title>The reference genome of an endangered Asteraceae, Deinandra increscens subsp. villosa, native to the Central Coast of California.</title>
        <authorList>
            <person name="Guilliams M."/>
            <person name="Hasenstab-Lehman K."/>
            <person name="Meyer R."/>
            <person name="Mcevoy S."/>
        </authorList>
    </citation>
    <scope>NUCLEOTIDE SEQUENCE [LARGE SCALE GENOMIC DNA]</scope>
    <source>
        <tissue evidence="13">Leaf</tissue>
    </source>
</reference>
<evidence type="ECO:0000256" key="10">
    <source>
        <dbReference type="RuleBase" id="RU361123"/>
    </source>
</evidence>
<feature type="region of interest" description="Disordered" evidence="11">
    <location>
        <begin position="421"/>
        <end position="450"/>
    </location>
</feature>
<keyword evidence="14" id="KW-1185">Reference proteome</keyword>
<keyword evidence="7 10" id="KW-0106">Calcium</keyword>
<comment type="similarity">
    <text evidence="3 10">Belongs to the polysaccharide lyase 1 family.</text>
</comment>
<protein>
    <recommendedName>
        <fullName evidence="4 10">Pectate lyase</fullName>
        <ecNumber evidence="4 10">4.2.2.2</ecNumber>
    </recommendedName>
</protein>
<dbReference type="Pfam" id="PF04431">
    <property type="entry name" value="Pec_lyase_N"/>
    <property type="match status" value="1"/>
</dbReference>
<comment type="cofactor">
    <cofactor evidence="10">
        <name>Ca(2+)</name>
        <dbReference type="ChEBI" id="CHEBI:29108"/>
    </cofactor>
    <text evidence="10">Binds 1 Ca(2+) ion. Required for its activity.</text>
</comment>
<dbReference type="InterPro" id="IPR011050">
    <property type="entry name" value="Pectin_lyase_fold/virulence"/>
</dbReference>
<evidence type="ECO:0000256" key="7">
    <source>
        <dbReference type="ARBA" id="ARBA00022837"/>
    </source>
</evidence>
<dbReference type="Proteomes" id="UP001408789">
    <property type="component" value="Unassembled WGS sequence"/>
</dbReference>
<feature type="domain" description="Pectate lyase" evidence="12">
    <location>
        <begin position="531"/>
        <end position="728"/>
    </location>
</feature>
<dbReference type="PRINTS" id="PR00807">
    <property type="entry name" value="AMBALLERGEN"/>
</dbReference>
<dbReference type="InterPro" id="IPR018082">
    <property type="entry name" value="AmbAllergen"/>
</dbReference>
<keyword evidence="5 10" id="KW-0479">Metal-binding</keyword>
<evidence type="ECO:0000256" key="11">
    <source>
        <dbReference type="SAM" id="MobiDB-lite"/>
    </source>
</evidence>
<evidence type="ECO:0000256" key="2">
    <source>
        <dbReference type="ARBA" id="ARBA00005220"/>
    </source>
</evidence>
<dbReference type="PANTHER" id="PTHR31683">
    <property type="entry name" value="PECTATE LYASE 18-RELATED"/>
    <property type="match status" value="1"/>
</dbReference>
<evidence type="ECO:0000313" key="14">
    <source>
        <dbReference type="Proteomes" id="UP001408789"/>
    </source>
</evidence>
<dbReference type="GO" id="GO:0046872">
    <property type="term" value="F:metal ion binding"/>
    <property type="evidence" value="ECO:0007669"/>
    <property type="project" value="UniProtKB-KW"/>
</dbReference>
<dbReference type="Pfam" id="PF00544">
    <property type="entry name" value="Pectate_lyase_4"/>
    <property type="match status" value="1"/>
</dbReference>
<dbReference type="InterPro" id="IPR007524">
    <property type="entry name" value="Pec_lyase_N"/>
</dbReference>
<accession>A0AAP0CVY9</accession>
<feature type="compositionally biased region" description="Acidic residues" evidence="11">
    <location>
        <begin position="421"/>
        <end position="435"/>
    </location>
</feature>
<comment type="caution">
    <text evidence="13">The sequence shown here is derived from an EMBL/GenBank/DDBJ whole genome shotgun (WGS) entry which is preliminary data.</text>
</comment>
<organism evidence="13 14">
    <name type="scientific">Deinandra increscens subsp. villosa</name>
    <dbReference type="NCBI Taxonomy" id="3103831"/>
    <lineage>
        <taxon>Eukaryota</taxon>
        <taxon>Viridiplantae</taxon>
        <taxon>Streptophyta</taxon>
        <taxon>Embryophyta</taxon>
        <taxon>Tracheophyta</taxon>
        <taxon>Spermatophyta</taxon>
        <taxon>Magnoliopsida</taxon>
        <taxon>eudicotyledons</taxon>
        <taxon>Gunneridae</taxon>
        <taxon>Pentapetalae</taxon>
        <taxon>asterids</taxon>
        <taxon>campanulids</taxon>
        <taxon>Asterales</taxon>
        <taxon>Asteraceae</taxon>
        <taxon>Asteroideae</taxon>
        <taxon>Heliantheae alliance</taxon>
        <taxon>Madieae</taxon>
        <taxon>Madiinae</taxon>
        <taxon>Deinandra</taxon>
    </lineage>
</organism>
<evidence type="ECO:0000256" key="9">
    <source>
        <dbReference type="ARBA" id="ARBA00023239"/>
    </source>
</evidence>
<dbReference type="GO" id="GO:0030570">
    <property type="term" value="F:pectate lyase activity"/>
    <property type="evidence" value="ECO:0007669"/>
    <property type="project" value="UniProtKB-EC"/>
</dbReference>
<evidence type="ECO:0000313" key="13">
    <source>
        <dbReference type="EMBL" id="KAK9060279.1"/>
    </source>
</evidence>
<dbReference type="InterPro" id="IPR002022">
    <property type="entry name" value="Pec_lyase"/>
</dbReference>
<keyword evidence="8" id="KW-0325">Glycoprotein</keyword>
<comment type="pathway">
    <text evidence="2 10">Glycan metabolism; pectin degradation; 2-dehydro-3-deoxy-D-gluconate from pectin: step 2/5.</text>
</comment>
<evidence type="ECO:0000256" key="5">
    <source>
        <dbReference type="ARBA" id="ARBA00022723"/>
    </source>
</evidence>
<keyword evidence="9 10" id="KW-0456">Lyase</keyword>
<sequence>MNINGSSNKVGQQVVLSSSLGVSTPSATAASSSPFFLSQLHLSAGISGNPEVGKLLMQGMMKLFSVLGCSFSSSSIKRQSIKMLTIRTHISRLSTKSTSDGDKWNDTWETAWLPDDLSAKHRAPWETDVNFSIASDTPPDLDADTKAFVEDMSDNWEQRRKKSKRDEEQERLMKLKEGKSLYSLENVKRDYRVKKQRVHAGLWVKEIEKMEEAKLADYADDDLDRFLDTASEIFESGSSDLNKSKNTNWDMKNKPDGWETIAKGEEIQTYGKCLKERKTFLFKSMNVGLLSANFSRRRPIDGWKYMIEELGPNARRGSKGGVSRLPSLADPATQPFKEEKIPISTNTNTRGRYLLAFVVIIVPTSVLAGTMRPDPSGNYYYAQSDSFIEERAHNATKAATKAYNPDPHSVVLNFNKQIQDFENEEEEEEELEEEEDHHHNSTTRRRKLNGGGCIATNPIDRCWRCNKNWAKNRQALAECARGFGEKTTGGMGGDIYVVTDASDNDMINPKKGTLRWGVIQDRPLWIIFERSMIITLQQELILNNDKTIDGRGVSVHIAHGAGLTVQFVHNIIIHGIRIHHIVSKEGGMIRDSLDHYGFRTVSDGDGISIFGASKVWVDHVSLDHCTDGLIDAIMASTAITISNCKFNHHNDVMLLGASNSFHGDEIMQVTIAFNRFGKGLIQRMPACRWGFFHVVNNDYNKWEMYAIGGSMNPTIISQGNRFRAPDNVHAKEVTHRDHFHHKVWKHWRWRTVNDLFLNGAFFVASGDHSDINQELKKHMVQAKDGSAVGLLTRYAGVLLCRHHRPC</sequence>
<dbReference type="EMBL" id="JBCNJP010000020">
    <property type="protein sequence ID" value="KAK9060279.1"/>
    <property type="molecule type" value="Genomic_DNA"/>
</dbReference>
<evidence type="ECO:0000256" key="8">
    <source>
        <dbReference type="ARBA" id="ARBA00023180"/>
    </source>
</evidence>
<dbReference type="Gene3D" id="2.160.20.10">
    <property type="entry name" value="Single-stranded right-handed beta-helix, Pectin lyase-like"/>
    <property type="match status" value="1"/>
</dbReference>
<keyword evidence="6" id="KW-0732">Signal</keyword>
<dbReference type="PANTHER" id="PTHR31683:SF184">
    <property type="entry name" value="PECTATE LYASE"/>
    <property type="match status" value="1"/>
</dbReference>
<evidence type="ECO:0000259" key="12">
    <source>
        <dbReference type="SMART" id="SM00656"/>
    </source>
</evidence>